<keyword evidence="2" id="KW-0378">Hydrolase</keyword>
<evidence type="ECO:0000256" key="2">
    <source>
        <dbReference type="ARBA" id="ARBA00022801"/>
    </source>
</evidence>
<dbReference type="Pfam" id="PF08386">
    <property type="entry name" value="Abhydrolase_4"/>
    <property type="match status" value="1"/>
</dbReference>
<gene>
    <name evidence="4" type="ORF">B0J11DRAFT_413600</name>
</gene>
<protein>
    <recommendedName>
        <fullName evidence="3">Peptidase S33 tripeptidyl aminopeptidase-like C-terminal domain-containing protein</fullName>
    </recommendedName>
</protein>
<dbReference type="SUPFAM" id="SSF53474">
    <property type="entry name" value="alpha/beta-Hydrolases"/>
    <property type="match status" value="1"/>
</dbReference>
<proteinExistence type="inferred from homology"/>
<organism evidence="4 5">
    <name type="scientific">Dendryphion nanum</name>
    <dbReference type="NCBI Taxonomy" id="256645"/>
    <lineage>
        <taxon>Eukaryota</taxon>
        <taxon>Fungi</taxon>
        <taxon>Dikarya</taxon>
        <taxon>Ascomycota</taxon>
        <taxon>Pezizomycotina</taxon>
        <taxon>Dothideomycetes</taxon>
        <taxon>Pleosporomycetidae</taxon>
        <taxon>Pleosporales</taxon>
        <taxon>Torulaceae</taxon>
        <taxon>Dendryphion</taxon>
    </lineage>
</organism>
<sequence>IRPSDRLVWFSCYDGTFLCSRLLVPMDYSRPLNQSSDNPSVAIALVMLPGVGHTSPSQFSGSPILLNPGGPGGSGTLFAVLGAKKIRSIVGDDHDIIGFDPRAVGETTPHADCFTFPSQAFKAPTQKDIVQGQFNRMKWQLSGDSAGIVNSSDSALHLLDQRARALSALCKARDDVEGRNSILRHSGTTNVAKDMVSIIDAWDKWLGSTNADRPYAALRGKLLYWGVSYGTLLGNTFAAMHPERVGRMLLDAVLDATYYFAPIWANSMSDTDAVLERFFSYCHQAGSKCAFYRLGDQESGLRLRYETVMKALQAVKGINTMDPKTHQPVVVTASHVRLQIFSGLYQPIRLFPRSAAILDALYRNDGNALLEHVPIPTLGQEPSAFCPKNGDGPGTDISIFDEGQANLIIKCSDKWFNMNETVSSLQVLFELMAQKTEWADVWQTSQLGCEAWAIPLSNPPPPWNQDVPISSPRDQFNVSYPILYTSSTLDPVCPLSSALKMARNFRGSGIIEQLSEGHGIGAVTSSCTLELVSRYFRFGEIPKTN</sequence>
<evidence type="ECO:0000259" key="3">
    <source>
        <dbReference type="Pfam" id="PF08386"/>
    </source>
</evidence>
<dbReference type="EMBL" id="JAGMWT010000017">
    <property type="protein sequence ID" value="KAH7114255.1"/>
    <property type="molecule type" value="Genomic_DNA"/>
</dbReference>
<dbReference type="OrthoDB" id="425534at2759"/>
<dbReference type="PANTHER" id="PTHR43248:SF25">
    <property type="entry name" value="AB HYDROLASE-1 DOMAIN-CONTAINING PROTEIN-RELATED"/>
    <property type="match status" value="1"/>
</dbReference>
<evidence type="ECO:0000313" key="5">
    <source>
        <dbReference type="Proteomes" id="UP000700596"/>
    </source>
</evidence>
<feature type="domain" description="Peptidase S33 tripeptidyl aminopeptidase-like C-terminal" evidence="3">
    <location>
        <begin position="438"/>
        <end position="544"/>
    </location>
</feature>
<evidence type="ECO:0000313" key="4">
    <source>
        <dbReference type="EMBL" id="KAH7114255.1"/>
    </source>
</evidence>
<dbReference type="GO" id="GO:0016787">
    <property type="term" value="F:hydrolase activity"/>
    <property type="evidence" value="ECO:0007669"/>
    <property type="project" value="UniProtKB-KW"/>
</dbReference>
<reference evidence="4" key="1">
    <citation type="journal article" date="2021" name="Nat. Commun.">
        <title>Genetic determinants of endophytism in the Arabidopsis root mycobiome.</title>
        <authorList>
            <person name="Mesny F."/>
            <person name="Miyauchi S."/>
            <person name="Thiergart T."/>
            <person name="Pickel B."/>
            <person name="Atanasova L."/>
            <person name="Karlsson M."/>
            <person name="Huettel B."/>
            <person name="Barry K.W."/>
            <person name="Haridas S."/>
            <person name="Chen C."/>
            <person name="Bauer D."/>
            <person name="Andreopoulos W."/>
            <person name="Pangilinan J."/>
            <person name="LaButti K."/>
            <person name="Riley R."/>
            <person name="Lipzen A."/>
            <person name="Clum A."/>
            <person name="Drula E."/>
            <person name="Henrissat B."/>
            <person name="Kohler A."/>
            <person name="Grigoriev I.V."/>
            <person name="Martin F.M."/>
            <person name="Hacquard S."/>
        </authorList>
    </citation>
    <scope>NUCLEOTIDE SEQUENCE</scope>
    <source>
        <strain evidence="4">MPI-CAGE-CH-0243</strain>
    </source>
</reference>
<feature type="non-terminal residue" evidence="4">
    <location>
        <position position="545"/>
    </location>
</feature>
<dbReference type="InterPro" id="IPR029058">
    <property type="entry name" value="AB_hydrolase_fold"/>
</dbReference>
<evidence type="ECO:0000256" key="1">
    <source>
        <dbReference type="ARBA" id="ARBA00010088"/>
    </source>
</evidence>
<comment type="similarity">
    <text evidence="1">Belongs to the peptidase S33 family.</text>
</comment>
<name>A0A9P9D611_9PLEO</name>
<dbReference type="PANTHER" id="PTHR43248">
    <property type="entry name" value="2-SUCCINYL-6-HYDROXY-2,4-CYCLOHEXADIENE-1-CARBOXYLATE SYNTHASE"/>
    <property type="match status" value="1"/>
</dbReference>
<dbReference type="Proteomes" id="UP000700596">
    <property type="component" value="Unassembled WGS sequence"/>
</dbReference>
<comment type="caution">
    <text evidence="4">The sequence shown here is derived from an EMBL/GenBank/DDBJ whole genome shotgun (WGS) entry which is preliminary data.</text>
</comment>
<dbReference type="AlphaFoldDB" id="A0A9P9D611"/>
<keyword evidence="5" id="KW-1185">Reference proteome</keyword>
<accession>A0A9P9D611</accession>
<dbReference type="InterPro" id="IPR051601">
    <property type="entry name" value="Serine_prot/Carboxylest_S33"/>
</dbReference>
<dbReference type="InterPro" id="IPR013595">
    <property type="entry name" value="Pept_S33_TAP-like_C"/>
</dbReference>
<dbReference type="Gene3D" id="3.40.50.1820">
    <property type="entry name" value="alpha/beta hydrolase"/>
    <property type="match status" value="1"/>
</dbReference>
<feature type="non-terminal residue" evidence="4">
    <location>
        <position position="1"/>
    </location>
</feature>